<organism evidence="1 2">
    <name type="scientific">Pseudomonas aestuarii</name>
    <dbReference type="NCBI Taxonomy" id="3018340"/>
    <lineage>
        <taxon>Bacteria</taxon>
        <taxon>Pseudomonadati</taxon>
        <taxon>Pseudomonadota</taxon>
        <taxon>Gammaproteobacteria</taxon>
        <taxon>Pseudomonadales</taxon>
        <taxon>Pseudomonadaceae</taxon>
        <taxon>Pseudomonas</taxon>
    </lineage>
</organism>
<evidence type="ECO:0000313" key="2">
    <source>
        <dbReference type="Proteomes" id="UP001212042"/>
    </source>
</evidence>
<dbReference type="EMBL" id="JAQJZJ010000010">
    <property type="protein sequence ID" value="MDA7088606.1"/>
    <property type="molecule type" value="Genomic_DNA"/>
</dbReference>
<protein>
    <submittedName>
        <fullName evidence="1">Uncharacterized protein</fullName>
    </submittedName>
</protein>
<proteinExistence type="predicted"/>
<dbReference type="SUPFAM" id="SSF51182">
    <property type="entry name" value="RmlC-like cupins"/>
    <property type="match status" value="1"/>
</dbReference>
<dbReference type="InterPro" id="IPR011051">
    <property type="entry name" value="RmlC_Cupin_sf"/>
</dbReference>
<dbReference type="RefSeq" id="WP_271349497.1">
    <property type="nucleotide sequence ID" value="NZ_JAQJZJ010000010.1"/>
</dbReference>
<dbReference type="InterPro" id="IPR014710">
    <property type="entry name" value="RmlC-like_jellyroll"/>
</dbReference>
<dbReference type="Proteomes" id="UP001212042">
    <property type="component" value="Unassembled WGS sequence"/>
</dbReference>
<dbReference type="Gene3D" id="2.60.120.10">
    <property type="entry name" value="Jelly Rolls"/>
    <property type="match status" value="2"/>
</dbReference>
<gene>
    <name evidence="1" type="ORF">PH586_19690</name>
</gene>
<sequence length="212" mass="23768">MLKPEWVEVTDEPQHVHRFENDYARVYDVRFASGEKSLYHRHSQDTFYVAVHAAKVYDQVFGAEQGLEHDLPAGFSMCRGHLGEPLIHQVSNTGDSPMRMIGAEVRKRPAVTTEAPLQAPHHELAPNMFDVDRVRMYRIKLAPGMSTGEIRYGFSALTVVLSQSSLNIDEATGGSQVVSYEPGDHVWRDGPTTLTLTNVGETPFEAVMGEWR</sequence>
<evidence type="ECO:0000313" key="1">
    <source>
        <dbReference type="EMBL" id="MDA7088606.1"/>
    </source>
</evidence>
<keyword evidence="2" id="KW-1185">Reference proteome</keyword>
<accession>A0ABT4XK57</accession>
<reference evidence="1 2" key="1">
    <citation type="submission" date="2023-01" db="EMBL/GenBank/DDBJ databases">
        <title>Pseudomonas SA3-5T sp. nov., isolated from tidal flat sediment.</title>
        <authorList>
            <person name="Kim H.S."/>
            <person name="Kim J.-S."/>
            <person name="Suh M.K."/>
            <person name="Eom M.K."/>
            <person name="Lee J.-S."/>
        </authorList>
    </citation>
    <scope>NUCLEOTIDE SEQUENCE [LARGE SCALE GENOMIC DNA]</scope>
    <source>
        <strain evidence="1 2">SA3-5</strain>
    </source>
</reference>
<comment type="caution">
    <text evidence="1">The sequence shown here is derived from an EMBL/GenBank/DDBJ whole genome shotgun (WGS) entry which is preliminary data.</text>
</comment>
<name>A0ABT4XK57_9PSED</name>